<reference evidence="2 3" key="1">
    <citation type="submission" date="2016-03" db="EMBL/GenBank/DDBJ databases">
        <authorList>
            <person name="Ploux O."/>
        </authorList>
    </citation>
    <scope>NUCLEOTIDE SEQUENCE [LARGE SCALE GENOMIC DNA]</scope>
    <source>
        <strain evidence="2 3">URUG2</strain>
    </source>
</reference>
<evidence type="ECO:0000313" key="3">
    <source>
        <dbReference type="Proteomes" id="UP000225277"/>
    </source>
</evidence>
<dbReference type="Pfam" id="PF12223">
    <property type="entry name" value="DUF3602"/>
    <property type="match status" value="1"/>
</dbReference>
<dbReference type="PANTHER" id="PTHR34693:SF1">
    <property type="entry name" value="PROTEIN PAR32"/>
    <property type="match status" value="1"/>
</dbReference>
<feature type="compositionally biased region" description="Low complexity" evidence="1">
    <location>
        <begin position="122"/>
        <end position="134"/>
    </location>
</feature>
<protein>
    <submittedName>
        <fullName evidence="2">Uncharacterized protein</fullName>
    </submittedName>
</protein>
<keyword evidence="3" id="KW-1185">Reference proteome</keyword>
<name>A0A2D3UPU8_9PEZI</name>
<sequence length="152" mass="16131">MSRLAVTEPHPSASKAGYFSSGVGGAGNFRRYKPEEVSKGPDATGPASRVPLSKPTKRVVMGGRGGAGNYVSSRHEESIFQFDEEMVNNRDVSAPVYKIGRGGQGNIFASQKPASSRKDSSDSSGSESDRLSLSALRRHSGGVFSMFGRRSS</sequence>
<evidence type="ECO:0000256" key="1">
    <source>
        <dbReference type="SAM" id="MobiDB-lite"/>
    </source>
</evidence>
<feature type="region of interest" description="Disordered" evidence="1">
    <location>
        <begin position="98"/>
        <end position="135"/>
    </location>
</feature>
<gene>
    <name evidence="2" type="ORF">RCC_03355</name>
</gene>
<dbReference type="GeneID" id="35598560"/>
<dbReference type="InterPro" id="IPR053203">
    <property type="entry name" value="Cisplatin_resist-associated"/>
</dbReference>
<feature type="region of interest" description="Disordered" evidence="1">
    <location>
        <begin position="1"/>
        <end position="72"/>
    </location>
</feature>
<proteinExistence type="predicted"/>
<dbReference type="RefSeq" id="XP_023624413.1">
    <property type="nucleotide sequence ID" value="XM_023768645.1"/>
</dbReference>
<dbReference type="AlphaFoldDB" id="A0A2D3UPU8"/>
<dbReference type="PANTHER" id="PTHR34693">
    <property type="entry name" value="PROTEIN PAR32"/>
    <property type="match status" value="1"/>
</dbReference>
<evidence type="ECO:0000313" key="2">
    <source>
        <dbReference type="EMBL" id="CZT17521.1"/>
    </source>
</evidence>
<accession>A0A2D3UPU8</accession>
<dbReference type="Proteomes" id="UP000225277">
    <property type="component" value="Unassembled WGS sequence"/>
</dbReference>
<organism evidence="2 3">
    <name type="scientific">Ramularia collo-cygni</name>
    <dbReference type="NCBI Taxonomy" id="112498"/>
    <lineage>
        <taxon>Eukaryota</taxon>
        <taxon>Fungi</taxon>
        <taxon>Dikarya</taxon>
        <taxon>Ascomycota</taxon>
        <taxon>Pezizomycotina</taxon>
        <taxon>Dothideomycetes</taxon>
        <taxon>Dothideomycetidae</taxon>
        <taxon>Mycosphaerellales</taxon>
        <taxon>Mycosphaerellaceae</taxon>
        <taxon>Ramularia</taxon>
    </lineage>
</organism>
<dbReference type="InterPro" id="IPR022024">
    <property type="entry name" value="DUF3602"/>
</dbReference>
<dbReference type="OrthoDB" id="5424462at2759"/>
<dbReference type="EMBL" id="FJUY01000004">
    <property type="protein sequence ID" value="CZT17521.1"/>
    <property type="molecule type" value="Genomic_DNA"/>
</dbReference>